<comment type="caution">
    <text evidence="1">The sequence shown here is derived from an EMBL/GenBank/DDBJ whole genome shotgun (WGS) entry which is preliminary data.</text>
</comment>
<evidence type="ECO:0000313" key="2">
    <source>
        <dbReference type="Proteomes" id="UP000266723"/>
    </source>
</evidence>
<reference evidence="1 2" key="1">
    <citation type="journal article" date="2020" name="BMC Genomics">
        <title>Intraspecific diversification of the crop wild relative Brassica cretica Lam. using demographic model selection.</title>
        <authorList>
            <person name="Kioukis A."/>
            <person name="Michalopoulou V.A."/>
            <person name="Briers L."/>
            <person name="Pirintsos S."/>
            <person name="Studholme D.J."/>
            <person name="Pavlidis P."/>
            <person name="Sarris P.F."/>
        </authorList>
    </citation>
    <scope>NUCLEOTIDE SEQUENCE [LARGE SCALE GENOMIC DNA]</scope>
    <source>
        <strain evidence="2">cv. PFS-1207/04</strain>
    </source>
</reference>
<accession>A0ABQ7E9H1</accession>
<organism evidence="1 2">
    <name type="scientific">Brassica cretica</name>
    <name type="common">Mustard</name>
    <dbReference type="NCBI Taxonomy" id="69181"/>
    <lineage>
        <taxon>Eukaryota</taxon>
        <taxon>Viridiplantae</taxon>
        <taxon>Streptophyta</taxon>
        <taxon>Embryophyta</taxon>
        <taxon>Tracheophyta</taxon>
        <taxon>Spermatophyta</taxon>
        <taxon>Magnoliopsida</taxon>
        <taxon>eudicotyledons</taxon>
        <taxon>Gunneridae</taxon>
        <taxon>Pentapetalae</taxon>
        <taxon>rosids</taxon>
        <taxon>malvids</taxon>
        <taxon>Brassicales</taxon>
        <taxon>Brassicaceae</taxon>
        <taxon>Brassiceae</taxon>
        <taxon>Brassica</taxon>
    </lineage>
</organism>
<gene>
    <name evidence="1" type="ORF">DY000_02026822</name>
</gene>
<sequence>MICNNVMTWIQELQTQLSHKSEDGTSISLSTLELDKIFEKAIPKNEHITELRSITDIQMVISKLQQTMESFFDVLVVGNMVVARALEIRHQALDAQILAQKEVCKNDSDCKKVCGNDVPVCQYNVRCVCITNEPLTNQQACIDHCKSIGEIASLWIPENNNCYCSKPLM</sequence>
<dbReference type="Proteomes" id="UP000266723">
    <property type="component" value="Unassembled WGS sequence"/>
</dbReference>
<keyword evidence="2" id="KW-1185">Reference proteome</keyword>
<proteinExistence type="predicted"/>
<protein>
    <submittedName>
        <fullName evidence="1">Uncharacterized protein</fullName>
    </submittedName>
</protein>
<dbReference type="EMBL" id="QGKV02000299">
    <property type="protein sequence ID" value="KAF3593629.1"/>
    <property type="molecule type" value="Genomic_DNA"/>
</dbReference>
<name>A0ABQ7E9H1_BRACR</name>
<evidence type="ECO:0000313" key="1">
    <source>
        <dbReference type="EMBL" id="KAF3593629.1"/>
    </source>
</evidence>